<accession>A0AA97FFI4</accession>
<dbReference type="Proteomes" id="UP001305498">
    <property type="component" value="Chromosome"/>
</dbReference>
<keyword evidence="2" id="KW-0812">Transmembrane</keyword>
<evidence type="ECO:0000256" key="2">
    <source>
        <dbReference type="SAM" id="Phobius"/>
    </source>
</evidence>
<proteinExistence type="predicted"/>
<feature type="transmembrane region" description="Helical" evidence="2">
    <location>
        <begin position="119"/>
        <end position="141"/>
    </location>
</feature>
<feature type="transmembrane region" description="Helical" evidence="2">
    <location>
        <begin position="85"/>
        <end position="107"/>
    </location>
</feature>
<evidence type="ECO:0000256" key="1">
    <source>
        <dbReference type="SAM" id="MobiDB-lite"/>
    </source>
</evidence>
<evidence type="ECO:0000313" key="4">
    <source>
        <dbReference type="Proteomes" id="UP001305498"/>
    </source>
</evidence>
<feature type="transmembrane region" description="Helical" evidence="2">
    <location>
        <begin position="12"/>
        <end position="33"/>
    </location>
</feature>
<keyword evidence="2" id="KW-1133">Transmembrane helix</keyword>
<dbReference type="AlphaFoldDB" id="A0AA97FFI4"/>
<dbReference type="KEGG" id="mbet:N8K70_14455"/>
<name>A0AA97FFI4_9MICO</name>
<sequence length="166" mass="17862">MVDREARRQLVVVLSLAGVSIVALGALLTWALIDVPDRQLQEGLTNVSTIGGIVSGLSLSGTAVLALSGRYTSRVIGRYGSVIRFVLFGGFTILVAASLLCAVAVVWVDQMWTRFVLGFTIPLMLLTLVATALLINSAFAWNEPSETKRTSDPFSKKKLAPPEENK</sequence>
<feature type="transmembrane region" description="Helical" evidence="2">
    <location>
        <begin position="53"/>
        <end position="73"/>
    </location>
</feature>
<gene>
    <name evidence="3" type="ORF">N8K70_14455</name>
</gene>
<dbReference type="RefSeq" id="WP_317139052.1">
    <property type="nucleotide sequence ID" value="NZ_CP118157.1"/>
</dbReference>
<dbReference type="EMBL" id="CP118157">
    <property type="protein sequence ID" value="WOF22581.1"/>
    <property type="molecule type" value="Genomic_DNA"/>
</dbReference>
<evidence type="ECO:0000313" key="3">
    <source>
        <dbReference type="EMBL" id="WOF22581.1"/>
    </source>
</evidence>
<organism evidence="3 4">
    <name type="scientific">Microbacterium betulae</name>
    <dbReference type="NCBI Taxonomy" id="2981139"/>
    <lineage>
        <taxon>Bacteria</taxon>
        <taxon>Bacillati</taxon>
        <taxon>Actinomycetota</taxon>
        <taxon>Actinomycetes</taxon>
        <taxon>Micrococcales</taxon>
        <taxon>Microbacteriaceae</taxon>
        <taxon>Microbacterium</taxon>
    </lineage>
</organism>
<keyword evidence="2" id="KW-0472">Membrane</keyword>
<keyword evidence="4" id="KW-1185">Reference proteome</keyword>
<protein>
    <submittedName>
        <fullName evidence="3">Uncharacterized protein</fullName>
    </submittedName>
</protein>
<feature type="region of interest" description="Disordered" evidence="1">
    <location>
        <begin position="145"/>
        <end position="166"/>
    </location>
</feature>
<reference evidence="3 4" key="1">
    <citation type="submission" date="2023-02" db="EMBL/GenBank/DDBJ databases">
        <title>Microbacterium betulae sp. nov., isolated from birch wood.</title>
        <authorList>
            <person name="Pasciak M."/>
            <person name="Pawlik K.J."/>
            <person name="Martynowski D."/>
            <person name="Laczmanski L."/>
            <person name="Ciekot J."/>
            <person name="Szponar B."/>
            <person name="Wojcik-Fatla A."/>
            <person name="Mackiewicz B."/>
            <person name="Farian E."/>
            <person name="Cholewa G."/>
            <person name="Cholewa A."/>
            <person name="Dutkiewicz J."/>
        </authorList>
    </citation>
    <scope>NUCLEOTIDE SEQUENCE [LARGE SCALE GENOMIC DNA]</scope>
    <source>
        <strain evidence="3 4">AB</strain>
    </source>
</reference>